<dbReference type="Gene3D" id="1.20.140.10">
    <property type="entry name" value="Butyryl-CoA Dehydrogenase, subunit A, domain 3"/>
    <property type="match status" value="1"/>
</dbReference>
<dbReference type="InterPro" id="IPR009100">
    <property type="entry name" value="AcylCoA_DH/oxidase_NM_dom_sf"/>
</dbReference>
<comment type="similarity">
    <text evidence="2">Belongs to the acyl-CoA dehydrogenase family.</text>
</comment>
<dbReference type="PATRIC" id="fig|1458461.3.peg.2474"/>
<dbReference type="GO" id="GO:0050660">
    <property type="term" value="F:flavin adenine dinucleotide binding"/>
    <property type="evidence" value="ECO:0007669"/>
    <property type="project" value="InterPro"/>
</dbReference>
<dbReference type="PANTHER" id="PTHR43884">
    <property type="entry name" value="ACYL-COA DEHYDROGENASE"/>
    <property type="match status" value="1"/>
</dbReference>
<evidence type="ECO:0000259" key="7">
    <source>
        <dbReference type="Pfam" id="PF02771"/>
    </source>
</evidence>
<evidence type="ECO:0000256" key="1">
    <source>
        <dbReference type="ARBA" id="ARBA00001974"/>
    </source>
</evidence>
<keyword evidence="5 8" id="KW-0560">Oxidoreductase</keyword>
<dbReference type="PANTHER" id="PTHR43884:SF20">
    <property type="entry name" value="ACYL-COA DEHYDROGENASE FADE28"/>
    <property type="match status" value="1"/>
</dbReference>
<dbReference type="OrthoDB" id="2450120at2"/>
<organism evidence="8 9">
    <name type="scientific">Candidatus Phaeomarinibacter ectocarpi</name>
    <dbReference type="NCBI Taxonomy" id="1458461"/>
    <lineage>
        <taxon>Bacteria</taxon>
        <taxon>Pseudomonadati</taxon>
        <taxon>Pseudomonadota</taxon>
        <taxon>Alphaproteobacteria</taxon>
        <taxon>Hyphomicrobiales</taxon>
        <taxon>Parvibaculaceae</taxon>
        <taxon>Candidatus Phaeomarinibacter</taxon>
    </lineage>
</organism>
<keyword evidence="4" id="KW-0274">FAD</keyword>
<dbReference type="InterPro" id="IPR013786">
    <property type="entry name" value="AcylCoA_DH/ox_N"/>
</dbReference>
<dbReference type="SUPFAM" id="SSF56645">
    <property type="entry name" value="Acyl-CoA dehydrogenase NM domain-like"/>
    <property type="match status" value="1"/>
</dbReference>
<name>X5ME39_9HYPH</name>
<dbReference type="STRING" id="1458461.BN1012_Phect2469"/>
<evidence type="ECO:0000313" key="8">
    <source>
        <dbReference type="EMBL" id="CDO60682.1"/>
    </source>
</evidence>
<dbReference type="KEGG" id="pect:BN1012_Phect2469"/>
<dbReference type="GO" id="GO:0016937">
    <property type="term" value="F:short-chain fatty acyl-CoA dehydrogenase activity"/>
    <property type="evidence" value="ECO:0007669"/>
    <property type="project" value="UniProtKB-EC"/>
</dbReference>
<comment type="cofactor">
    <cofactor evidence="1">
        <name>FAD</name>
        <dbReference type="ChEBI" id="CHEBI:57692"/>
    </cofactor>
</comment>
<gene>
    <name evidence="8" type="ORF">BN1012_Phect2469</name>
</gene>
<dbReference type="InterPro" id="IPR036250">
    <property type="entry name" value="AcylCo_DH-like_C"/>
</dbReference>
<dbReference type="AlphaFoldDB" id="X5ME39"/>
<evidence type="ECO:0000256" key="2">
    <source>
        <dbReference type="ARBA" id="ARBA00009347"/>
    </source>
</evidence>
<evidence type="ECO:0000313" key="9">
    <source>
        <dbReference type="Proteomes" id="UP000032160"/>
    </source>
</evidence>
<protein>
    <submittedName>
        <fullName evidence="8">Butyryl-CoA dehydrogenase</fullName>
        <ecNumber evidence="8">1.3.8.1</ecNumber>
    </submittedName>
</protein>
<accession>X5ME39</accession>
<dbReference type="Pfam" id="PF02771">
    <property type="entry name" value="Acyl-CoA_dh_N"/>
    <property type="match status" value="1"/>
</dbReference>
<dbReference type="InterPro" id="IPR037069">
    <property type="entry name" value="AcylCoA_DH/ox_N_sf"/>
</dbReference>
<keyword evidence="9" id="KW-1185">Reference proteome</keyword>
<sequence>MNELQTMLTDTANRLFTDKLTKQVRIAAEEGDWPQDVWNAVEENGFPRVLVSEARGGAGAQWPDALVLLKACGTHAVPLPLAETILANWFLDQAGIDVPDGPVTFASAQLTSGPEGVALAGPMQDVPFAANCTHVVAVSPSDETDGGIQVALFANPQVGQANSTIARESVAQVSVSGAAIASGLARLPDNSAMLFGALARSAAIAGALQSVLLQAVQYAGERVQFGRPISKFQAVQHQLAELATHAASVGVAVDAAARAVLADPNAAEFDIAAAKVRASDAAQIGASIAHQTHGAIGFTYEHGLHFWTRRLWSWGPEYGGAAHWAQRLGKNAIEGGGHSLWATVTAR</sequence>
<evidence type="ECO:0000259" key="6">
    <source>
        <dbReference type="Pfam" id="PF00441"/>
    </source>
</evidence>
<dbReference type="SUPFAM" id="SSF47203">
    <property type="entry name" value="Acyl-CoA dehydrogenase C-terminal domain-like"/>
    <property type="match status" value="1"/>
</dbReference>
<evidence type="ECO:0000256" key="4">
    <source>
        <dbReference type="ARBA" id="ARBA00022827"/>
    </source>
</evidence>
<dbReference type="Pfam" id="PF00441">
    <property type="entry name" value="Acyl-CoA_dh_1"/>
    <property type="match status" value="1"/>
</dbReference>
<dbReference type="HOGENOM" id="CLU_018204_5_0_5"/>
<dbReference type="InterPro" id="IPR009075">
    <property type="entry name" value="AcylCo_DH/oxidase_C"/>
</dbReference>
<feature type="domain" description="Acyl-CoA dehydrogenase/oxidase C-terminal" evidence="6">
    <location>
        <begin position="193"/>
        <end position="309"/>
    </location>
</feature>
<keyword evidence="3" id="KW-0285">Flavoprotein</keyword>
<evidence type="ECO:0000256" key="3">
    <source>
        <dbReference type="ARBA" id="ARBA00022630"/>
    </source>
</evidence>
<feature type="domain" description="Acyl-CoA dehydrogenase/oxidase N-terminal" evidence="7">
    <location>
        <begin position="3"/>
        <end position="84"/>
    </location>
</feature>
<reference evidence="8 9" key="1">
    <citation type="journal article" date="2014" name="Front. Genet.">
        <title>Genome and metabolic network of "Candidatus Phaeomarinobacter ectocarpi" Ec32, a new candidate genus of Alphaproteobacteria frequently associated with brown algae.</title>
        <authorList>
            <person name="Dittami S.M."/>
            <person name="Barbeyron T."/>
            <person name="Boyen C."/>
            <person name="Cambefort J."/>
            <person name="Collet G."/>
            <person name="Delage L."/>
            <person name="Gobet A."/>
            <person name="Groisillier A."/>
            <person name="Leblanc C."/>
            <person name="Michel G."/>
            <person name="Scornet D."/>
            <person name="Siegel A."/>
            <person name="Tapia J.E."/>
            <person name="Tonon T."/>
        </authorList>
    </citation>
    <scope>NUCLEOTIDE SEQUENCE [LARGE SCALE GENOMIC DNA]</scope>
    <source>
        <strain evidence="8 9">Ec32</strain>
    </source>
</reference>
<dbReference type="Proteomes" id="UP000032160">
    <property type="component" value="Chromosome I"/>
</dbReference>
<dbReference type="RefSeq" id="WP_043948671.1">
    <property type="nucleotide sequence ID" value="NZ_HG966617.1"/>
</dbReference>
<dbReference type="Gene3D" id="1.10.540.10">
    <property type="entry name" value="Acyl-CoA dehydrogenase/oxidase, N-terminal domain"/>
    <property type="match status" value="1"/>
</dbReference>
<proteinExistence type="inferred from homology"/>
<evidence type="ECO:0000256" key="5">
    <source>
        <dbReference type="ARBA" id="ARBA00023002"/>
    </source>
</evidence>
<dbReference type="EC" id="1.3.8.1" evidence="8"/>
<dbReference type="EMBL" id="HG966617">
    <property type="protein sequence ID" value="CDO60682.1"/>
    <property type="molecule type" value="Genomic_DNA"/>
</dbReference>